<proteinExistence type="predicted"/>
<name>A0A1F4YGW3_9BACT</name>
<accession>A0A1F4YGW3</accession>
<dbReference type="Proteomes" id="UP000178176">
    <property type="component" value="Unassembled WGS sequence"/>
</dbReference>
<dbReference type="AlphaFoldDB" id="A0A1F4YGW3"/>
<gene>
    <name evidence="1" type="ORF">A2876_05105</name>
</gene>
<comment type="caution">
    <text evidence="1">The sequence shown here is derived from an EMBL/GenBank/DDBJ whole genome shotgun (WGS) entry which is preliminary data.</text>
</comment>
<dbReference type="EMBL" id="MEXH01000001">
    <property type="protein sequence ID" value="OGC93250.1"/>
    <property type="molecule type" value="Genomic_DNA"/>
</dbReference>
<evidence type="ECO:0000313" key="1">
    <source>
        <dbReference type="EMBL" id="OGC93250.1"/>
    </source>
</evidence>
<sequence>MPVSVAEIREYLATLDGGAGPVDEKLREILMGGRRSIEGAIGMVNAEADLVGTWGIDVQDRGGGEAKMVRDDTGQWWIENRSGRFELDHPLWAAAFWLASTG</sequence>
<reference evidence="1 2" key="1">
    <citation type="journal article" date="2016" name="Nat. Commun.">
        <title>Thousands of microbial genomes shed light on interconnected biogeochemical processes in an aquifer system.</title>
        <authorList>
            <person name="Anantharaman K."/>
            <person name="Brown C.T."/>
            <person name="Hug L.A."/>
            <person name="Sharon I."/>
            <person name="Castelle C.J."/>
            <person name="Probst A.J."/>
            <person name="Thomas B.C."/>
            <person name="Singh A."/>
            <person name="Wilkins M.J."/>
            <person name="Karaoz U."/>
            <person name="Brodie E.L."/>
            <person name="Williams K.H."/>
            <person name="Hubbard S.S."/>
            <person name="Banfield J.F."/>
        </authorList>
    </citation>
    <scope>NUCLEOTIDE SEQUENCE [LARGE SCALE GENOMIC DNA]</scope>
</reference>
<organism evidence="1 2">
    <name type="scientific">Candidatus Amesbacteria bacterium RIFCSPHIGHO2_01_FULL_48_32b</name>
    <dbReference type="NCBI Taxonomy" id="1797253"/>
    <lineage>
        <taxon>Bacteria</taxon>
        <taxon>Candidatus Amesiibacteriota</taxon>
    </lineage>
</organism>
<protein>
    <submittedName>
        <fullName evidence="1">Uncharacterized protein</fullName>
    </submittedName>
</protein>
<evidence type="ECO:0000313" key="2">
    <source>
        <dbReference type="Proteomes" id="UP000178176"/>
    </source>
</evidence>